<dbReference type="GO" id="GO:0016879">
    <property type="term" value="F:ligase activity, forming carbon-nitrogen bonds"/>
    <property type="evidence" value="ECO:0007669"/>
    <property type="project" value="InterPro"/>
</dbReference>
<feature type="domain" description="tRNA(Ile)-lysidine/2-thiocytidine synthase N-terminal" evidence="5">
    <location>
        <begin position="118"/>
        <end position="210"/>
    </location>
</feature>
<dbReference type="GO" id="GO:0005524">
    <property type="term" value="F:ATP binding"/>
    <property type="evidence" value="ECO:0007669"/>
    <property type="project" value="UniProtKB-KW"/>
</dbReference>
<evidence type="ECO:0000256" key="4">
    <source>
        <dbReference type="ARBA" id="ARBA00022840"/>
    </source>
</evidence>
<evidence type="ECO:0000256" key="3">
    <source>
        <dbReference type="ARBA" id="ARBA00022741"/>
    </source>
</evidence>
<dbReference type="EMBL" id="QGNW01000108">
    <property type="protein sequence ID" value="RVW96321.1"/>
    <property type="molecule type" value="Genomic_DNA"/>
</dbReference>
<name>A0A438IHZ6_VITVI</name>
<reference evidence="6 7" key="1">
    <citation type="journal article" date="2018" name="PLoS Genet.">
        <title>Population sequencing reveals clonal diversity and ancestral inbreeding in the grapevine cultivar Chardonnay.</title>
        <authorList>
            <person name="Roach M.J."/>
            <person name="Johnson D.L."/>
            <person name="Bohlmann J."/>
            <person name="van Vuuren H.J."/>
            <person name="Jones S.J."/>
            <person name="Pretorius I.S."/>
            <person name="Schmidt S.A."/>
            <person name="Borneman A.R."/>
        </authorList>
    </citation>
    <scope>NUCLEOTIDE SEQUENCE [LARGE SCALE GENOMIC DNA]</scope>
    <source>
        <strain evidence="7">cv. Chardonnay</strain>
        <tissue evidence="6">Leaf</tissue>
    </source>
</reference>
<dbReference type="SUPFAM" id="SSF52402">
    <property type="entry name" value="Adenine nucleotide alpha hydrolases-like"/>
    <property type="match status" value="1"/>
</dbReference>
<dbReference type="AlphaFoldDB" id="A0A438IHZ6"/>
<dbReference type="Pfam" id="PF01171">
    <property type="entry name" value="ATP_bind_3"/>
    <property type="match status" value="1"/>
</dbReference>
<protein>
    <recommendedName>
        <fullName evidence="5">tRNA(Ile)-lysidine/2-thiocytidine synthase N-terminal domain-containing protein</fullName>
    </recommendedName>
</protein>
<dbReference type="InterPro" id="IPR012094">
    <property type="entry name" value="tRNA_Ile_lys_synt"/>
</dbReference>
<accession>A0A438IHZ6</accession>
<dbReference type="PANTHER" id="PTHR43033">
    <property type="entry name" value="TRNA(ILE)-LYSIDINE SYNTHASE-RELATED"/>
    <property type="match status" value="1"/>
</dbReference>
<dbReference type="InterPro" id="IPR014729">
    <property type="entry name" value="Rossmann-like_a/b/a_fold"/>
</dbReference>
<keyword evidence="2" id="KW-0819">tRNA processing</keyword>
<keyword evidence="1" id="KW-0436">Ligase</keyword>
<keyword evidence="4" id="KW-0067">ATP-binding</keyword>
<keyword evidence="3" id="KW-0547">Nucleotide-binding</keyword>
<proteinExistence type="predicted"/>
<evidence type="ECO:0000256" key="1">
    <source>
        <dbReference type="ARBA" id="ARBA00022598"/>
    </source>
</evidence>
<dbReference type="InterPro" id="IPR011063">
    <property type="entry name" value="TilS/TtcA_N"/>
</dbReference>
<dbReference type="PANTHER" id="PTHR43033:SF5">
    <property type="entry name" value="TRNA(ILE)-LYSIDINE SYNTHETASE"/>
    <property type="match status" value="1"/>
</dbReference>
<dbReference type="Proteomes" id="UP000288805">
    <property type="component" value="Unassembled WGS sequence"/>
</dbReference>
<dbReference type="GO" id="GO:0008033">
    <property type="term" value="P:tRNA processing"/>
    <property type="evidence" value="ECO:0007669"/>
    <property type="project" value="UniProtKB-KW"/>
</dbReference>
<sequence>MASGFVVSSQARVTSNFAVASISRVLSTKCRNSLISSQLCSSRAPSNRFFCECSHLQDPVDFIKYKEVFSRRMAMAGLKPHHRIGHSLTSHSPLAFLFSRSGCWENVGKKRKEKNRTLGVSGGPDSMALCILTADWKTNGLNTAGESRGFIDGLLAIIVDHGLRAESKDEANIVRHRVSDMGIRCEIAQCDWLDGKPKQGHLQEAAREMR</sequence>
<gene>
    <name evidence="6" type="ORF">CK203_020734</name>
</gene>
<comment type="caution">
    <text evidence="6">The sequence shown here is derived from an EMBL/GenBank/DDBJ whole genome shotgun (WGS) entry which is preliminary data.</text>
</comment>
<dbReference type="Gene3D" id="3.40.50.620">
    <property type="entry name" value="HUPs"/>
    <property type="match status" value="1"/>
</dbReference>
<evidence type="ECO:0000256" key="2">
    <source>
        <dbReference type="ARBA" id="ARBA00022694"/>
    </source>
</evidence>
<organism evidence="6 7">
    <name type="scientific">Vitis vinifera</name>
    <name type="common">Grape</name>
    <dbReference type="NCBI Taxonomy" id="29760"/>
    <lineage>
        <taxon>Eukaryota</taxon>
        <taxon>Viridiplantae</taxon>
        <taxon>Streptophyta</taxon>
        <taxon>Embryophyta</taxon>
        <taxon>Tracheophyta</taxon>
        <taxon>Spermatophyta</taxon>
        <taxon>Magnoliopsida</taxon>
        <taxon>eudicotyledons</taxon>
        <taxon>Gunneridae</taxon>
        <taxon>Pentapetalae</taxon>
        <taxon>rosids</taxon>
        <taxon>Vitales</taxon>
        <taxon>Vitaceae</taxon>
        <taxon>Viteae</taxon>
        <taxon>Vitis</taxon>
    </lineage>
</organism>
<evidence type="ECO:0000259" key="5">
    <source>
        <dbReference type="Pfam" id="PF01171"/>
    </source>
</evidence>
<evidence type="ECO:0000313" key="6">
    <source>
        <dbReference type="EMBL" id="RVW96321.1"/>
    </source>
</evidence>
<evidence type="ECO:0000313" key="7">
    <source>
        <dbReference type="Proteomes" id="UP000288805"/>
    </source>
</evidence>